<dbReference type="Pfam" id="PF01055">
    <property type="entry name" value="Glyco_hydro_31_2nd"/>
    <property type="match status" value="2"/>
</dbReference>
<name>A0ABN0VV83_9ACTN</name>
<dbReference type="SUPFAM" id="SSF51445">
    <property type="entry name" value="(Trans)glycosidases"/>
    <property type="match status" value="1"/>
</dbReference>
<keyword evidence="2 4" id="KW-0378">Hydrolase</keyword>
<evidence type="ECO:0000313" key="9">
    <source>
        <dbReference type="Proteomes" id="UP001501822"/>
    </source>
</evidence>
<dbReference type="PANTHER" id="PTHR43053">
    <property type="entry name" value="GLYCOSIDASE FAMILY 31"/>
    <property type="match status" value="1"/>
</dbReference>
<comment type="similarity">
    <text evidence="1 4">Belongs to the glycosyl hydrolase 31 family.</text>
</comment>
<evidence type="ECO:0000256" key="2">
    <source>
        <dbReference type="ARBA" id="ARBA00022801"/>
    </source>
</evidence>
<keyword evidence="5" id="KW-0732">Signal</keyword>
<evidence type="ECO:0000313" key="8">
    <source>
        <dbReference type="EMBL" id="GAA0317891.1"/>
    </source>
</evidence>
<feature type="signal peptide" evidence="5">
    <location>
        <begin position="1"/>
        <end position="24"/>
    </location>
</feature>
<evidence type="ECO:0000256" key="4">
    <source>
        <dbReference type="RuleBase" id="RU361185"/>
    </source>
</evidence>
<dbReference type="InterPro" id="IPR050985">
    <property type="entry name" value="Alpha-glycosidase_related"/>
</dbReference>
<evidence type="ECO:0000259" key="7">
    <source>
        <dbReference type="Pfam" id="PF21365"/>
    </source>
</evidence>
<dbReference type="InterPro" id="IPR017853">
    <property type="entry name" value="GH"/>
</dbReference>
<evidence type="ECO:0000256" key="3">
    <source>
        <dbReference type="ARBA" id="ARBA00023295"/>
    </source>
</evidence>
<dbReference type="EMBL" id="BAAABM010000007">
    <property type="protein sequence ID" value="GAA0317891.1"/>
    <property type="molecule type" value="Genomic_DNA"/>
</dbReference>
<dbReference type="InterPro" id="IPR013780">
    <property type="entry name" value="Glyco_hydro_b"/>
</dbReference>
<dbReference type="SUPFAM" id="SSF51011">
    <property type="entry name" value="Glycosyl hydrolase domain"/>
    <property type="match status" value="1"/>
</dbReference>
<dbReference type="Pfam" id="PF21365">
    <property type="entry name" value="Glyco_hydro_31_3rd"/>
    <property type="match status" value="1"/>
</dbReference>
<feature type="domain" description="Glycoside hydrolase family 31 TIM barrel" evidence="6">
    <location>
        <begin position="291"/>
        <end position="434"/>
    </location>
</feature>
<dbReference type="PANTHER" id="PTHR43053:SF4">
    <property type="entry name" value="MYOGENESIS-REGULATING GLYCOSIDASE"/>
    <property type="match status" value="1"/>
</dbReference>
<dbReference type="InterPro" id="IPR048395">
    <property type="entry name" value="Glyco_hydro_31_C"/>
</dbReference>
<evidence type="ECO:0000259" key="6">
    <source>
        <dbReference type="Pfam" id="PF01055"/>
    </source>
</evidence>
<comment type="caution">
    <text evidence="8">The sequence shown here is derived from an EMBL/GenBank/DDBJ whole genome shotgun (WGS) entry which is preliminary data.</text>
</comment>
<dbReference type="CDD" id="cd06592">
    <property type="entry name" value="GH31_NET37"/>
    <property type="match status" value="1"/>
</dbReference>
<organism evidence="8 9">
    <name type="scientific">Actinoallomurus spadix</name>
    <dbReference type="NCBI Taxonomy" id="79912"/>
    <lineage>
        <taxon>Bacteria</taxon>
        <taxon>Bacillati</taxon>
        <taxon>Actinomycetota</taxon>
        <taxon>Actinomycetes</taxon>
        <taxon>Streptosporangiales</taxon>
        <taxon>Thermomonosporaceae</taxon>
        <taxon>Actinoallomurus</taxon>
    </lineage>
</organism>
<protein>
    <submittedName>
        <fullName evidence="8">Glycoside hydrolase family 31 protein</fullName>
    </submittedName>
</protein>
<dbReference type="GO" id="GO:0016787">
    <property type="term" value="F:hydrolase activity"/>
    <property type="evidence" value="ECO:0007669"/>
    <property type="project" value="UniProtKB-KW"/>
</dbReference>
<sequence length="702" mass="76127">MLSWRDRPVAIAVSLATLTLGSLAAMPAADAGTNAAARPRVTHDARSVTLRVPASAGAPGYSVKVATDSLSITTTRGGHTVLATAGGTTGGLRFRADGAWQRATKVTGWSWKNGVLRLDAATTRDGVTAEALITPKSDRYALSWDVKGGGADRLGLAFDLRSAGHWYGHGETATPGGGPYTDQPWPLDAGNVHDDAFGPASYEVVDPFWYTSSATGLLVDTGEVMDVAINDANDGLGRFTVDSGGTYNATVFVEANPFEVYRDHTGVVGRPAKSDATYRQFAEPLWNSWAQFYTNVDQAKLLDYAQRLHDNGIPGHTIQLDDRWESNYGNLTFDTRTFPDARAMSDRIHAMGYDFGIWVTLWINLDSTNYRYAADHGYLLKDKADPTRPCTVSWWNGTAGIVDLADPEAKAWYVGNLKKLMSTYRVDGFKFDTRFFDDSCAPDEGYGRADYQRLGAQLADQFDLQGAGIRVHWSGSQQTGFVIRQVDKGTGWESLAAAVSQNLAISTIGYPFVETDMVGGSLGQPAPAKEVLIRWAQASSLMPLMYSSTSPAGTNDTTTGKPVSYDRETIDRYRDAVRAHGRLAPYIWDQVKHSVATGDPIMRPLFFDFPRDAAAYTVKDEWMLGPAVLAAPKLSSGATRDVFLPTGRWFDVNRGRVVRGPTTLRGYRVPLDVTPAFVDVRAAGAAKAIGALRRTGVAPGAR</sequence>
<accession>A0ABN0VV83</accession>
<evidence type="ECO:0000256" key="5">
    <source>
        <dbReference type="SAM" id="SignalP"/>
    </source>
</evidence>
<feature type="chain" id="PRO_5045235170" evidence="5">
    <location>
        <begin position="25"/>
        <end position="702"/>
    </location>
</feature>
<keyword evidence="9" id="KW-1185">Reference proteome</keyword>
<dbReference type="Gene3D" id="3.20.20.80">
    <property type="entry name" value="Glycosidases"/>
    <property type="match status" value="1"/>
</dbReference>
<gene>
    <name evidence="8" type="ORF">GCM10010151_04700</name>
</gene>
<feature type="domain" description="Glycoside hydrolase family 31 TIM barrel" evidence="6">
    <location>
        <begin position="470"/>
        <end position="589"/>
    </location>
</feature>
<keyword evidence="3 4" id="KW-0326">Glycosidase</keyword>
<dbReference type="Proteomes" id="UP001501822">
    <property type="component" value="Unassembled WGS sequence"/>
</dbReference>
<dbReference type="InterPro" id="IPR000322">
    <property type="entry name" value="Glyco_hydro_31_TIM"/>
</dbReference>
<dbReference type="Gene3D" id="2.60.40.1180">
    <property type="entry name" value="Golgi alpha-mannosidase II"/>
    <property type="match status" value="1"/>
</dbReference>
<evidence type="ECO:0000256" key="1">
    <source>
        <dbReference type="ARBA" id="ARBA00007806"/>
    </source>
</evidence>
<feature type="domain" description="Glycosyl hydrolase family 31 C-terminal" evidence="7">
    <location>
        <begin position="598"/>
        <end position="678"/>
    </location>
</feature>
<dbReference type="RefSeq" id="WP_252800031.1">
    <property type="nucleotide sequence ID" value="NZ_BAAABM010000007.1"/>
</dbReference>
<proteinExistence type="inferred from homology"/>
<reference evidence="8 9" key="1">
    <citation type="journal article" date="2019" name="Int. J. Syst. Evol. Microbiol.">
        <title>The Global Catalogue of Microorganisms (GCM) 10K type strain sequencing project: providing services to taxonomists for standard genome sequencing and annotation.</title>
        <authorList>
            <consortium name="The Broad Institute Genomics Platform"/>
            <consortium name="The Broad Institute Genome Sequencing Center for Infectious Disease"/>
            <person name="Wu L."/>
            <person name="Ma J."/>
        </authorList>
    </citation>
    <scope>NUCLEOTIDE SEQUENCE [LARGE SCALE GENOMIC DNA]</scope>
    <source>
        <strain evidence="8 9">JCM 3146</strain>
    </source>
</reference>